<gene>
    <name evidence="2" type="ORF">nbrc107697_29790</name>
    <name evidence="3" type="ORF">nbrc107697_33160</name>
</gene>
<dbReference type="Proteomes" id="UP000444980">
    <property type="component" value="Unassembled WGS sequence"/>
</dbReference>
<dbReference type="PANTHER" id="PTHR10668">
    <property type="entry name" value="PHYTOENE DEHYDROGENASE"/>
    <property type="match status" value="1"/>
</dbReference>
<feature type="region of interest" description="Disordered" evidence="1">
    <location>
        <begin position="336"/>
        <end position="355"/>
    </location>
</feature>
<proteinExistence type="predicted"/>
<dbReference type="EMBL" id="BJOU01000013">
    <property type="protein sequence ID" value="GED98940.1"/>
    <property type="molecule type" value="Genomic_DNA"/>
</dbReference>
<dbReference type="InterPro" id="IPR036188">
    <property type="entry name" value="FAD/NAD-bd_sf"/>
</dbReference>
<sequence>MTAWRGSAQWDAVVVGSGPNGLTAAATLARAGRRVLVVEAADTVGGGTRSAELFESGVVHDLCSAVHPLGRVSPAFAELGLAEHGLTWATPEVSLAHVVDESRALAVFRDSGATAAGLGADGTAWRRLVETAPDRLAPLVDEVLRPVRLPHRPLLMAGFGARALLPVDVFTRAFRDETTRALFAGVAAHAIMPMSAPASTGPGLLLLAPASVTGWPIAVGGSQAIADALVSCLRAADGVIETGRPIRRFEELPPAAQYYFDTSARDLAAILGDRLAPRARRRYERWRYGPGVCKIDFLLSEPIPWRTDAPTRTATVHVARDYRQIADTEATVARGDHPGRPWLLAGEPTRIDPTRAGATGRHTAWAYCHVPHGSSTDMGPAMIDELERCAPGFRDVILASRVTTAAGLGDYDANYVGGDIASGATSLRQILARPRWPVNPVAPNPYATGVPGVYLCSSATAPGGGVHGMCGYRAARFGLAR</sequence>
<protein>
    <submittedName>
        <fullName evidence="2">Putative dehydrogenase</fullName>
    </submittedName>
</protein>
<accession>A0A7I9V1J0</accession>
<reference evidence="2" key="2">
    <citation type="journal article" date="2020" name="Int. J. Syst. Evol. Microbiol.">
        <title>Gordonia crocea sp. nov. and Gordonia spumicola sp. nov. isolated from sludge of a wastewater treatment plant.</title>
        <authorList>
            <person name="Tamura T."/>
            <person name="Saito S."/>
            <person name="Hamada M."/>
            <person name="Kang Y."/>
            <person name="Hoshino Y."/>
            <person name="Gonoi T."/>
            <person name="Mikami Y."/>
            <person name="Yaguchi T."/>
        </authorList>
    </citation>
    <scope>NUCLEOTIDE SEQUENCE</scope>
    <source>
        <strain evidence="2">NBRC 107697</strain>
    </source>
</reference>
<comment type="caution">
    <text evidence="2">The sequence shown here is derived from an EMBL/GenBank/DDBJ whole genome shotgun (WGS) entry which is preliminary data.</text>
</comment>
<reference evidence="4" key="1">
    <citation type="submission" date="2019-06" db="EMBL/GenBank/DDBJ databases">
        <title>Gordonia isolated from sludge of a wastewater treatment plant.</title>
        <authorList>
            <person name="Tamura T."/>
            <person name="Aoyama K."/>
            <person name="Kang Y."/>
            <person name="Saito S."/>
            <person name="Akiyama N."/>
            <person name="Yazawa K."/>
            <person name="Gonoi T."/>
            <person name="Mikami Y."/>
        </authorList>
    </citation>
    <scope>NUCLEOTIDE SEQUENCE [LARGE SCALE GENOMIC DNA]</scope>
    <source>
        <strain evidence="4">NBRC 107697</strain>
    </source>
</reference>
<keyword evidence="4" id="KW-1185">Reference proteome</keyword>
<dbReference type="RefSeq" id="WP_161928307.1">
    <property type="nucleotide sequence ID" value="NZ_BJOU01000013.1"/>
</dbReference>
<dbReference type="OrthoDB" id="833207at2"/>
<dbReference type="SUPFAM" id="SSF51905">
    <property type="entry name" value="FAD/NAD(P)-binding domain"/>
    <property type="match status" value="1"/>
</dbReference>
<evidence type="ECO:0000313" key="3">
    <source>
        <dbReference type="EMBL" id="GED99277.1"/>
    </source>
</evidence>
<name>A0A7I9V1J0_9ACTN</name>
<dbReference type="EMBL" id="BJOU01000017">
    <property type="protein sequence ID" value="GED99277.1"/>
    <property type="molecule type" value="Genomic_DNA"/>
</dbReference>
<dbReference type="AlphaFoldDB" id="A0A7I9V1J0"/>
<dbReference type="PANTHER" id="PTHR10668:SF105">
    <property type="entry name" value="DEHYDROGENASE-RELATED"/>
    <property type="match status" value="1"/>
</dbReference>
<evidence type="ECO:0000313" key="2">
    <source>
        <dbReference type="EMBL" id="GED98940.1"/>
    </source>
</evidence>
<evidence type="ECO:0000256" key="1">
    <source>
        <dbReference type="SAM" id="MobiDB-lite"/>
    </source>
</evidence>
<dbReference type="Pfam" id="PF13450">
    <property type="entry name" value="NAD_binding_8"/>
    <property type="match status" value="1"/>
</dbReference>
<dbReference type="Gene3D" id="3.50.50.60">
    <property type="entry name" value="FAD/NAD(P)-binding domain"/>
    <property type="match status" value="1"/>
</dbReference>
<evidence type="ECO:0000313" key="4">
    <source>
        <dbReference type="Proteomes" id="UP000444980"/>
    </source>
</evidence>
<organism evidence="2 4">
    <name type="scientific">Gordonia crocea</name>
    <dbReference type="NCBI Taxonomy" id="589162"/>
    <lineage>
        <taxon>Bacteria</taxon>
        <taxon>Bacillati</taxon>
        <taxon>Actinomycetota</taxon>
        <taxon>Actinomycetes</taxon>
        <taxon>Mycobacteriales</taxon>
        <taxon>Gordoniaceae</taxon>
        <taxon>Gordonia</taxon>
    </lineage>
</organism>